<sequence length="175" mass="20449">MNQAYHLRAQYMKKLVILILLIVVAGIAFLFYQNYQEKQFKSDFKRNFESMPALLNPELNKMNDKFMDAEVMVIYPTMIFYLDMNFFKGTTLPPEAKKSITNQGKMICQTMFAKLNQQFNVTSDRETKMVLDLLQSEKITAEIKIRNAFGQDLYTEKQLLSSCPEYSTAVYNLNQ</sequence>
<dbReference type="AlphaFoldDB" id="A0A1G6ITF1"/>
<name>A0A1G6ITF1_9GAMM</name>
<evidence type="ECO:0000256" key="1">
    <source>
        <dbReference type="SAM" id="Phobius"/>
    </source>
</evidence>
<feature type="transmembrane region" description="Helical" evidence="1">
    <location>
        <begin position="15"/>
        <end position="32"/>
    </location>
</feature>
<evidence type="ECO:0000313" key="2">
    <source>
        <dbReference type="EMBL" id="SDC09852.1"/>
    </source>
</evidence>
<dbReference type="EMBL" id="FMYK01000003">
    <property type="protein sequence ID" value="SDC09852.1"/>
    <property type="molecule type" value="Genomic_DNA"/>
</dbReference>
<protein>
    <submittedName>
        <fullName evidence="2">Uncharacterized protein</fullName>
    </submittedName>
</protein>
<accession>A0A1G6ITF1</accession>
<evidence type="ECO:0000313" key="3">
    <source>
        <dbReference type="Proteomes" id="UP000242317"/>
    </source>
</evidence>
<keyword evidence="1" id="KW-0812">Transmembrane</keyword>
<reference evidence="3" key="1">
    <citation type="submission" date="2016-09" db="EMBL/GenBank/DDBJ databases">
        <authorList>
            <person name="Varghese N."/>
            <person name="Submissions S."/>
        </authorList>
    </citation>
    <scope>NUCLEOTIDE SEQUENCE [LARGE SCALE GENOMIC DNA]</scope>
    <source>
        <strain evidence="3">ANC 3699</strain>
    </source>
</reference>
<keyword evidence="1" id="KW-1133">Transmembrane helix</keyword>
<proteinExistence type="predicted"/>
<gene>
    <name evidence="2" type="ORF">SAMN05421749_103143</name>
</gene>
<keyword evidence="3" id="KW-1185">Reference proteome</keyword>
<dbReference type="Proteomes" id="UP000242317">
    <property type="component" value="Unassembled WGS sequence"/>
</dbReference>
<keyword evidence="1" id="KW-0472">Membrane</keyword>
<organism evidence="2 3">
    <name type="scientific">Acinetobacter marinus</name>
    <dbReference type="NCBI Taxonomy" id="281375"/>
    <lineage>
        <taxon>Bacteria</taxon>
        <taxon>Pseudomonadati</taxon>
        <taxon>Pseudomonadota</taxon>
        <taxon>Gammaproteobacteria</taxon>
        <taxon>Moraxellales</taxon>
        <taxon>Moraxellaceae</taxon>
        <taxon>Acinetobacter</taxon>
    </lineage>
</organism>